<accession>A0A8H6JPZ8</accession>
<dbReference type="AlphaFoldDB" id="A0A8H6JPZ8"/>
<protein>
    <submittedName>
        <fullName evidence="2">Uncharacterized protein</fullName>
    </submittedName>
</protein>
<gene>
    <name evidence="2" type="ORF">CPLU01_13637</name>
</gene>
<feature type="region of interest" description="Disordered" evidence="1">
    <location>
        <begin position="27"/>
        <end position="56"/>
    </location>
</feature>
<reference evidence="2" key="1">
    <citation type="journal article" date="2020" name="Phytopathology">
        <title>Genome Sequence Resources of Colletotrichum truncatum, C. plurivorum, C. musicola, and C. sojae: Four Species Pathogenic to Soybean (Glycine max).</title>
        <authorList>
            <person name="Rogerio F."/>
            <person name="Boufleur T.R."/>
            <person name="Ciampi-Guillardi M."/>
            <person name="Sukno S.A."/>
            <person name="Thon M.R."/>
            <person name="Massola Junior N.S."/>
            <person name="Baroncelli R."/>
        </authorList>
    </citation>
    <scope>NUCLEOTIDE SEQUENCE</scope>
    <source>
        <strain evidence="2">LFN00145</strain>
    </source>
</reference>
<dbReference type="EMBL" id="WIGO01000321">
    <property type="protein sequence ID" value="KAF6817229.1"/>
    <property type="molecule type" value="Genomic_DNA"/>
</dbReference>
<name>A0A8H6JPZ8_9PEZI</name>
<evidence type="ECO:0000313" key="3">
    <source>
        <dbReference type="Proteomes" id="UP000654918"/>
    </source>
</evidence>
<sequence>MDEVSVGQAPPGVPLAHARKMFYNEEMSRTGKQNSMSAGRGSGARVPRATRQRHNRRNFSFEINNYIYQQTPPDGRLRTQLKPSITLSTVGELSPALLSTATVAAHAAAEGSPTNGPNFGESDFGRFSGDWTVAV</sequence>
<keyword evidence="3" id="KW-1185">Reference proteome</keyword>
<comment type="caution">
    <text evidence="2">The sequence shown here is derived from an EMBL/GenBank/DDBJ whole genome shotgun (WGS) entry which is preliminary data.</text>
</comment>
<organism evidence="2 3">
    <name type="scientific">Colletotrichum plurivorum</name>
    <dbReference type="NCBI Taxonomy" id="2175906"/>
    <lineage>
        <taxon>Eukaryota</taxon>
        <taxon>Fungi</taxon>
        <taxon>Dikarya</taxon>
        <taxon>Ascomycota</taxon>
        <taxon>Pezizomycotina</taxon>
        <taxon>Sordariomycetes</taxon>
        <taxon>Hypocreomycetidae</taxon>
        <taxon>Glomerellales</taxon>
        <taxon>Glomerellaceae</taxon>
        <taxon>Colletotrichum</taxon>
        <taxon>Colletotrichum orchidearum species complex</taxon>
    </lineage>
</organism>
<dbReference type="Proteomes" id="UP000654918">
    <property type="component" value="Unassembled WGS sequence"/>
</dbReference>
<evidence type="ECO:0000256" key="1">
    <source>
        <dbReference type="SAM" id="MobiDB-lite"/>
    </source>
</evidence>
<proteinExistence type="predicted"/>
<evidence type="ECO:0000313" key="2">
    <source>
        <dbReference type="EMBL" id="KAF6817229.1"/>
    </source>
</evidence>